<proteinExistence type="predicted"/>
<keyword evidence="2" id="KW-1133">Transmembrane helix</keyword>
<dbReference type="PIRSF" id="PIRSF016789">
    <property type="entry name" value="DUF454"/>
    <property type="match status" value="1"/>
</dbReference>
<dbReference type="AlphaFoldDB" id="A4BEH0"/>
<evidence type="ECO:0000313" key="4">
    <source>
        <dbReference type="Proteomes" id="UP000005953"/>
    </source>
</evidence>
<comment type="subcellular location">
    <subcellularLocation>
        <location evidence="1">Cell inner membrane</location>
        <topology evidence="1">Multi-pass membrane protein</topology>
    </subcellularLocation>
</comment>
<evidence type="ECO:0000313" key="3">
    <source>
        <dbReference type="EMBL" id="EAR09397.1"/>
    </source>
</evidence>
<protein>
    <recommendedName>
        <fullName evidence="1">Inner membrane protein</fullName>
    </recommendedName>
</protein>
<dbReference type="InterPro" id="IPR007401">
    <property type="entry name" value="DUF454"/>
</dbReference>
<dbReference type="Proteomes" id="UP000005953">
    <property type="component" value="Unassembled WGS sequence"/>
</dbReference>
<evidence type="ECO:0000256" key="2">
    <source>
        <dbReference type="SAM" id="Phobius"/>
    </source>
</evidence>
<evidence type="ECO:0000256" key="1">
    <source>
        <dbReference type="PIRNR" id="PIRNR016789"/>
    </source>
</evidence>
<keyword evidence="2" id="KW-0812">Transmembrane</keyword>
<comment type="caution">
    <text evidence="3">The sequence shown here is derived from an EMBL/GenBank/DDBJ whole genome shotgun (WGS) entry which is preliminary data.</text>
</comment>
<name>A4BEH0_9GAMM</name>
<dbReference type="PANTHER" id="PTHR35813">
    <property type="entry name" value="INNER MEMBRANE PROTEIN YBAN"/>
    <property type="match status" value="1"/>
</dbReference>
<dbReference type="Pfam" id="PF04304">
    <property type="entry name" value="DUF454"/>
    <property type="match status" value="1"/>
</dbReference>
<dbReference type="GO" id="GO:0005886">
    <property type="term" value="C:plasma membrane"/>
    <property type="evidence" value="ECO:0007669"/>
    <property type="project" value="UniProtKB-SubCell"/>
</dbReference>
<organism evidence="3 4">
    <name type="scientific">Reinekea blandensis MED297</name>
    <dbReference type="NCBI Taxonomy" id="314283"/>
    <lineage>
        <taxon>Bacteria</taxon>
        <taxon>Pseudomonadati</taxon>
        <taxon>Pseudomonadota</taxon>
        <taxon>Gammaproteobacteria</taxon>
        <taxon>Oceanospirillales</taxon>
        <taxon>Saccharospirillaceae</taxon>
        <taxon>Reinekea</taxon>
    </lineage>
</organism>
<accession>A4BEH0</accession>
<gene>
    <name evidence="3" type="ORF">MED297_02217</name>
</gene>
<dbReference type="RefSeq" id="WP_008047010.1">
    <property type="nucleotide sequence ID" value="NZ_CH724153.1"/>
</dbReference>
<dbReference type="PANTHER" id="PTHR35813:SF1">
    <property type="entry name" value="INNER MEMBRANE PROTEIN YBAN"/>
    <property type="match status" value="1"/>
</dbReference>
<keyword evidence="1" id="KW-0997">Cell inner membrane</keyword>
<sequence length="131" mass="14276">MTRLTHALVFVGGWIAFGLGAVGVVIPVLPTTPFMLLAAACFAKTSPRFHQWLIHSRLFGSLIRNWETGRYIEKTAKRRALAIVALTFGLSIVVVDPNALKALLAALWLTCSVIIGRLPTQPEPPSARKSD</sequence>
<dbReference type="STRING" id="314283.MED297_02217"/>
<dbReference type="HOGENOM" id="CLU_113299_1_0_6"/>
<dbReference type="OrthoDB" id="9816293at2"/>
<dbReference type="EMBL" id="AAOE01000010">
    <property type="protein sequence ID" value="EAR09397.1"/>
    <property type="molecule type" value="Genomic_DNA"/>
</dbReference>
<keyword evidence="4" id="KW-1185">Reference proteome</keyword>
<reference evidence="3 4" key="1">
    <citation type="submission" date="2006-02" db="EMBL/GenBank/DDBJ databases">
        <authorList>
            <person name="Pinhassi J."/>
            <person name="Pedros-Alio C."/>
            <person name="Ferriera S."/>
            <person name="Johnson J."/>
            <person name="Kravitz S."/>
            <person name="Halpern A."/>
            <person name="Remington K."/>
            <person name="Beeson K."/>
            <person name="Tran B."/>
            <person name="Rogers Y.-H."/>
            <person name="Friedman R."/>
            <person name="Venter J.C."/>
        </authorList>
    </citation>
    <scope>NUCLEOTIDE SEQUENCE [LARGE SCALE GENOMIC DNA]</scope>
    <source>
        <strain evidence="3 4">MED297</strain>
    </source>
</reference>
<keyword evidence="1 2" id="KW-0472">Membrane</keyword>
<keyword evidence="1" id="KW-1003">Cell membrane</keyword>
<feature type="transmembrane region" description="Helical" evidence="2">
    <location>
        <begin position="7"/>
        <end position="29"/>
    </location>
</feature>